<dbReference type="OrthoDB" id="4062651at2759"/>
<feature type="compositionally biased region" description="Pro residues" evidence="1">
    <location>
        <begin position="189"/>
        <end position="201"/>
    </location>
</feature>
<feature type="transmembrane region" description="Helical" evidence="2">
    <location>
        <begin position="636"/>
        <end position="658"/>
    </location>
</feature>
<name>D8PLB6_SCHCM</name>
<dbReference type="STRING" id="578458.D8PLB6"/>
<proteinExistence type="predicted"/>
<dbReference type="GO" id="GO:0004674">
    <property type="term" value="F:protein serine/threonine kinase activity"/>
    <property type="evidence" value="ECO:0007669"/>
    <property type="project" value="TreeGrafter"/>
</dbReference>
<dbReference type="GeneID" id="9597706"/>
<feature type="transmembrane region" description="Helical" evidence="2">
    <location>
        <begin position="670"/>
        <end position="687"/>
    </location>
</feature>
<dbReference type="InterPro" id="IPR008271">
    <property type="entry name" value="Ser/Thr_kinase_AS"/>
</dbReference>
<dbReference type="EMBL" id="GL377302">
    <property type="protein sequence ID" value="EFJ02740.1"/>
    <property type="molecule type" value="Genomic_DNA"/>
</dbReference>
<dbReference type="KEGG" id="scm:SCHCO_02683784"/>
<feature type="domain" description="Protein kinase" evidence="3">
    <location>
        <begin position="242"/>
        <end position="515"/>
    </location>
</feature>
<dbReference type="AlphaFoldDB" id="D8PLB6"/>
<dbReference type="HOGENOM" id="CLU_368874_0_0_1"/>
<reference evidence="4 5" key="1">
    <citation type="journal article" date="2010" name="Nat. Biotechnol.">
        <title>Genome sequence of the model mushroom Schizophyllum commune.</title>
        <authorList>
            <person name="Ohm R.A."/>
            <person name="de Jong J.F."/>
            <person name="Lugones L.G."/>
            <person name="Aerts A."/>
            <person name="Kothe E."/>
            <person name="Stajich J.E."/>
            <person name="de Vries R.P."/>
            <person name="Record E."/>
            <person name="Levasseur A."/>
            <person name="Baker S.E."/>
            <person name="Bartholomew K.A."/>
            <person name="Coutinho P.M."/>
            <person name="Erdmann S."/>
            <person name="Fowler T.J."/>
            <person name="Gathman A.C."/>
            <person name="Lombard V."/>
            <person name="Henrissat B."/>
            <person name="Knabe N."/>
            <person name="Kuees U."/>
            <person name="Lilly W.W."/>
            <person name="Lindquist E."/>
            <person name="Lucas S."/>
            <person name="Magnuson J.K."/>
            <person name="Piumi F."/>
            <person name="Raudaskoski M."/>
            <person name="Salamov A."/>
            <person name="Schmutz J."/>
            <person name="Schwarze F.W.M.R."/>
            <person name="vanKuyk P.A."/>
            <person name="Horton J.S."/>
            <person name="Grigoriev I.V."/>
            <person name="Woesten H.A.B."/>
        </authorList>
    </citation>
    <scope>NUCLEOTIDE SEQUENCE [LARGE SCALE GENOMIC DNA]</scope>
    <source>
        <strain evidence="5">H4-8 / FGSC 9210</strain>
    </source>
</reference>
<keyword evidence="2" id="KW-0472">Membrane</keyword>
<accession>D8PLB6</accession>
<dbReference type="PROSITE" id="PS00108">
    <property type="entry name" value="PROTEIN_KINASE_ST"/>
    <property type="match status" value="1"/>
</dbReference>
<dbReference type="InterPro" id="IPR051681">
    <property type="entry name" value="Ser/Thr_Kinases-Pseudokinases"/>
</dbReference>
<gene>
    <name evidence="4" type="ORF">SCHCODRAFT_255765</name>
</gene>
<keyword evidence="2" id="KW-0812">Transmembrane</keyword>
<evidence type="ECO:0000259" key="3">
    <source>
        <dbReference type="PROSITE" id="PS50011"/>
    </source>
</evidence>
<protein>
    <recommendedName>
        <fullName evidence="3">Protein kinase domain-containing protein</fullName>
    </recommendedName>
</protein>
<dbReference type="SUPFAM" id="SSF56112">
    <property type="entry name" value="Protein kinase-like (PK-like)"/>
    <property type="match status" value="1"/>
</dbReference>
<feature type="region of interest" description="Disordered" evidence="1">
    <location>
        <begin position="132"/>
        <end position="215"/>
    </location>
</feature>
<feature type="transmembrane region" description="Helical" evidence="2">
    <location>
        <begin position="590"/>
        <end position="616"/>
    </location>
</feature>
<feature type="region of interest" description="Disordered" evidence="1">
    <location>
        <begin position="87"/>
        <end position="117"/>
    </location>
</feature>
<feature type="region of interest" description="Disordered" evidence="1">
    <location>
        <begin position="547"/>
        <end position="573"/>
    </location>
</feature>
<evidence type="ECO:0000256" key="2">
    <source>
        <dbReference type="SAM" id="Phobius"/>
    </source>
</evidence>
<dbReference type="OMA" id="DPHYYNT"/>
<dbReference type="InterPro" id="IPR000719">
    <property type="entry name" value="Prot_kinase_dom"/>
</dbReference>
<dbReference type="InParanoid" id="D8PLB6"/>
<sequence>MGAPIDHARCFLSIAVSDGPRVIYLRSSTQGQCRKYPIMPSSPNALALPLPVQATGTPTTASKWSTSTRLPLIFDLTSVLRAVGRLKGATPTSTESARRRGNDRLPVAPADHTTRPSFGQILDEAAALHIPRVRSPSPASPIELVSRTPTSSQPSPSSPPASHFPSASPPRTITPPATSPSTSTHPRTTSPPPKSTSPPTHPWIASAPSLAPPARFHRTPHITAALRLHRSRTSFADVSAHVTQISEWGRAGGGYCDVHTGVLDGVGLVALKKLRMHVGVDGGRAEKRFRHEADTWCRLDHRHVLPFFGLCVDGPTLYMCSPWQDRGDLPHYLRERPDVDRLVLITQTADALHYLHANGIVHGDIKGKNVLISSTGDALLCDFGLAIVLSDLAVLSGNPSDLNGVGTGRYMAPELFALTGDHEGDGEGEGDVAKTMASDVFAFGMLVAEIITGHVPMHHLRYDMAVLFAVAQGKRPHRPTAWRDTHEEVLWLLAERCWDADPKKRPASKDIHDFLRWYVPVSRGEEVDAETEPLLWAHIAPHVREKERVTPLPTTARHNSSSSTQTPRETEDRLRKTLMRDTQFVRLRRALVGLIVLDLAIALLAVVQLVITGLLYSSAPPALHDIWPLAFTASGWTVLTYAPLFAFQLIALVFLRGFRLSRLFTIRARLAYAIVACALLVADAGLFTSQRRHGDGKDMSADGVNLLVVHEALAWSLAALTGLDAGCQALRMWGVLLAVPSSTETALSRSYVLSA</sequence>
<dbReference type="eggNOG" id="KOG0192">
    <property type="taxonomic scope" value="Eukaryota"/>
</dbReference>
<organism evidence="5">
    <name type="scientific">Schizophyllum commune (strain H4-8 / FGSC 9210)</name>
    <name type="common">Split gill fungus</name>
    <dbReference type="NCBI Taxonomy" id="578458"/>
    <lineage>
        <taxon>Eukaryota</taxon>
        <taxon>Fungi</taxon>
        <taxon>Dikarya</taxon>
        <taxon>Basidiomycota</taxon>
        <taxon>Agaricomycotina</taxon>
        <taxon>Agaricomycetes</taxon>
        <taxon>Agaricomycetidae</taxon>
        <taxon>Agaricales</taxon>
        <taxon>Schizophyllaceae</taxon>
        <taxon>Schizophyllum</taxon>
    </lineage>
</organism>
<keyword evidence="2" id="KW-1133">Transmembrane helix</keyword>
<dbReference type="Pfam" id="PF07714">
    <property type="entry name" value="PK_Tyr_Ser-Thr"/>
    <property type="match status" value="1"/>
</dbReference>
<keyword evidence="5" id="KW-1185">Reference proteome</keyword>
<dbReference type="PANTHER" id="PTHR44329:SF214">
    <property type="entry name" value="PROTEIN KINASE DOMAIN-CONTAINING PROTEIN"/>
    <property type="match status" value="1"/>
</dbReference>
<dbReference type="PANTHER" id="PTHR44329">
    <property type="entry name" value="SERINE/THREONINE-PROTEIN KINASE TNNI3K-RELATED"/>
    <property type="match status" value="1"/>
</dbReference>
<evidence type="ECO:0000313" key="5">
    <source>
        <dbReference type="Proteomes" id="UP000007431"/>
    </source>
</evidence>
<dbReference type="PROSITE" id="PS50011">
    <property type="entry name" value="PROTEIN_KINASE_DOM"/>
    <property type="match status" value="1"/>
</dbReference>
<feature type="compositionally biased region" description="Low complexity" evidence="1">
    <location>
        <begin position="149"/>
        <end position="188"/>
    </location>
</feature>
<dbReference type="GO" id="GO:0005524">
    <property type="term" value="F:ATP binding"/>
    <property type="evidence" value="ECO:0007669"/>
    <property type="project" value="InterPro"/>
</dbReference>
<dbReference type="InterPro" id="IPR011009">
    <property type="entry name" value="Kinase-like_dom_sf"/>
</dbReference>
<dbReference type="Gene3D" id="1.10.510.10">
    <property type="entry name" value="Transferase(Phosphotransferase) domain 1"/>
    <property type="match status" value="1"/>
</dbReference>
<dbReference type="Proteomes" id="UP000007431">
    <property type="component" value="Unassembled WGS sequence"/>
</dbReference>
<evidence type="ECO:0000313" key="4">
    <source>
        <dbReference type="EMBL" id="EFJ02740.1"/>
    </source>
</evidence>
<feature type="compositionally biased region" description="Polar residues" evidence="1">
    <location>
        <begin position="552"/>
        <end position="567"/>
    </location>
</feature>
<dbReference type="VEuPathDB" id="FungiDB:SCHCODRAFT_02683784"/>
<evidence type="ECO:0000256" key="1">
    <source>
        <dbReference type="SAM" id="MobiDB-lite"/>
    </source>
</evidence>
<dbReference type="SMART" id="SM00220">
    <property type="entry name" value="S_TKc"/>
    <property type="match status" value="1"/>
</dbReference>
<dbReference type="InterPro" id="IPR001245">
    <property type="entry name" value="Ser-Thr/Tyr_kinase_cat_dom"/>
</dbReference>
<dbReference type="RefSeq" id="XP_003037642.1">
    <property type="nucleotide sequence ID" value="XM_003037596.1"/>
</dbReference>